<evidence type="ECO:0000313" key="1">
    <source>
        <dbReference type="EMBL" id="KAG9223463.1"/>
    </source>
</evidence>
<reference evidence="1 2" key="1">
    <citation type="journal article" date="2021" name="Appl. Environ. Microbiol.">
        <title>Genetic linkage and physical mapping for an oyster mushroom Pleurotus cornucopiae and QTL analysis for the trait cap color.</title>
        <authorList>
            <person name="Zhang Y."/>
            <person name="Gao W."/>
            <person name="Sonnenberg A."/>
            <person name="Chen Q."/>
            <person name="Zhang J."/>
            <person name="Huang C."/>
        </authorList>
    </citation>
    <scope>NUCLEOTIDE SEQUENCE [LARGE SCALE GENOMIC DNA]</scope>
    <source>
        <strain evidence="1">CCMSSC00406</strain>
    </source>
</reference>
<keyword evidence="2" id="KW-1185">Reference proteome</keyword>
<sequence length="1555" mass="171061">MPSMITKKQRDTALTVAITVSSVGKDVADMLGVPFVKGAASILLNILNTIQKMEGDKQGCLELATRAVVMLQERRKQLGDKWDAAPGLVVYLTAFETTLQEISTFMERLAATNFIKRLVYSNDIRADLQKFGTMLSDANERLKTAIITEVYLVVMKLQSAAEAPVAPLADPAPDDENTPDGPSTQIVEASDPQPGHLEPAATTTLAPTPTRPAVETQYTSLSLLIGPLPMFDAIPPPLDTHMLRLIDPSYLVLRRLEIPGSVDSIHHLLMNERVLPSLTLADGVKVQVGDLGYLPSSPYTADGFATDFRKLCNVFEDGLASYAVERSASGSAWATGGRGTVREPLDGIEMFDGGVRWTVAAPPGQGMRARVILSRAIASTANTPDFLRTYGELIADEFNKRDGLSIEAKSLALITQTGHDQDIVLKKRGKHPSVAPPTYVHWMTSYSPVFEAYLTLNPNPVRSSGMDDFPGHHELLLKPTRTVCSPAVLLFGPNSTSDPHFLETMFSLPPWLLLALRSRRKWKTFIRCTLVLLATLVLLVDNVTLQNMGQAGFFAAILAIMLPPSMPLTLFILAGLTLGIGMLLGWAWGAAAMAAALKARSQTLLNSQLQLAQASLDPNVPVQLQFQQFIFQGRFLDARSSAVYGAFIFIGAFFLGALRGFVPNLALVSIFGLIVLDVMCSYGPLFYASQYTIAKQFLLPTSYYLAIALASLVLIFPETLNHAWLSILSDSVFSPTKQTLGVLSQALSSRPSDRATWESFTQKGGNLRRAVIGGTQGLLGQTGLLDVEFSLGRLGPGDLKRISGEMKSLMFRTSGLLSFLNFVQEGNKMDEKEEEEEFGRPASSTPSTKGEKQDGTATPDRFTLLRRRMREHEQRHGHDLDSLVPILEHASAGLRNACDDVLREIIAWFDICNSRRWRSLFFDMIGRGQTDEDIRKKHEDLVALLERLTAEIGSFQNEGRGKLIEPYKQFFDVETGKLKETAKHIPTSEKFTSRSLFLCFVFCDTLVVFSERLARVMSLIIDLDRKRPKVRLWAPSGFGKIGRKLMKTRAYEGEDIKSVVPLSMGTAADPSEYIDSENSTMRGEDDVDDDEDSTRERSPPPNKKAQADLGDRCERRNPDALPPRTGMGRFAVRLGSFFRWFKSAEGIFALRTAVVTLALWIPAVAPSSAGFNYQHKGLWALIMAQTSLGVYAGDQIAGITVRMIGTVLGLLVGMAVWYIGAGSGSGNPYGIVVATTVFIAPFLYMRVVAPLQDAMIWILAGVTIIFVVGYSWIDTHLLIFSNSGVGVELGWRRALLVVIGFTAAFIVMLFPRPTSARTLVRRTVAASLEHLGRVYASEVDAILAEEAKGRKGILEKPNMDEHIEGIEVSPKEKRIRKLAEKLLAVATRLQALTPSLTTGKWEPQLQGSWPQQHYQTLHTLETRLISCLALLAGSFVRLDTNWCYILVHKTPFLNPYLLADVFSTISVLSHALSAGHPVPASLPRLRDRLIYHDRHMFAHEQSVPLSLKDDNEKAEPGHASTKALDPSPNKVDGVTIGFEELTLDVLMVRGGPIPR</sequence>
<proteinExistence type="predicted"/>
<name>A0ACB7IYW4_PLECO</name>
<gene>
    <name evidence="1" type="ORF">CCMSSC00406_0006955</name>
</gene>
<organism evidence="1 2">
    <name type="scientific">Pleurotus cornucopiae</name>
    <name type="common">Cornucopia mushroom</name>
    <dbReference type="NCBI Taxonomy" id="5321"/>
    <lineage>
        <taxon>Eukaryota</taxon>
        <taxon>Fungi</taxon>
        <taxon>Dikarya</taxon>
        <taxon>Basidiomycota</taxon>
        <taxon>Agaricomycotina</taxon>
        <taxon>Agaricomycetes</taxon>
        <taxon>Agaricomycetidae</taxon>
        <taxon>Agaricales</taxon>
        <taxon>Pleurotineae</taxon>
        <taxon>Pleurotaceae</taxon>
        <taxon>Pleurotus</taxon>
    </lineage>
</organism>
<dbReference type="EMBL" id="WQMT02000005">
    <property type="protein sequence ID" value="KAG9223463.1"/>
    <property type="molecule type" value="Genomic_DNA"/>
</dbReference>
<protein>
    <submittedName>
        <fullName evidence="1">Uncharacterized protein</fullName>
    </submittedName>
</protein>
<evidence type="ECO:0000313" key="2">
    <source>
        <dbReference type="Proteomes" id="UP000824881"/>
    </source>
</evidence>
<comment type="caution">
    <text evidence="1">The sequence shown here is derived from an EMBL/GenBank/DDBJ whole genome shotgun (WGS) entry which is preliminary data.</text>
</comment>
<dbReference type="Proteomes" id="UP000824881">
    <property type="component" value="Unassembled WGS sequence"/>
</dbReference>
<accession>A0ACB7IYW4</accession>